<keyword evidence="7" id="KW-1185">Reference proteome</keyword>
<dbReference type="RefSeq" id="WP_078708866.1">
    <property type="nucleotide sequence ID" value="NZ_FUXL01000008.1"/>
</dbReference>
<dbReference type="InterPro" id="IPR051794">
    <property type="entry name" value="PG_Endopeptidase_C40"/>
</dbReference>
<dbReference type="PANTHER" id="PTHR47359">
    <property type="entry name" value="PEPTIDOGLYCAN DL-ENDOPEPTIDASE CWLO"/>
    <property type="match status" value="1"/>
</dbReference>
<evidence type="ECO:0000256" key="4">
    <source>
        <dbReference type="ARBA" id="ARBA00022807"/>
    </source>
</evidence>
<evidence type="ECO:0000256" key="1">
    <source>
        <dbReference type="ARBA" id="ARBA00007074"/>
    </source>
</evidence>
<feature type="domain" description="NlpC/P60" evidence="5">
    <location>
        <begin position="163"/>
        <end position="286"/>
    </location>
</feature>
<keyword evidence="4" id="KW-0788">Thiol protease</keyword>
<dbReference type="Proteomes" id="UP000190135">
    <property type="component" value="Unassembled WGS sequence"/>
</dbReference>
<name>A0A1T4S0E3_9HYPH</name>
<dbReference type="InterPro" id="IPR041382">
    <property type="entry name" value="SH3_16"/>
</dbReference>
<proteinExistence type="inferred from homology"/>
<dbReference type="AlphaFoldDB" id="A0A1T4S0E3"/>
<dbReference type="Gene3D" id="3.90.1720.10">
    <property type="entry name" value="endopeptidase domain like (from Nostoc punctiforme)"/>
    <property type="match status" value="1"/>
</dbReference>
<evidence type="ECO:0000313" key="7">
    <source>
        <dbReference type="Proteomes" id="UP000190135"/>
    </source>
</evidence>
<organism evidence="6 7">
    <name type="scientific">Consotaella salsifontis</name>
    <dbReference type="NCBI Taxonomy" id="1365950"/>
    <lineage>
        <taxon>Bacteria</taxon>
        <taxon>Pseudomonadati</taxon>
        <taxon>Pseudomonadota</taxon>
        <taxon>Alphaproteobacteria</taxon>
        <taxon>Hyphomicrobiales</taxon>
        <taxon>Aurantimonadaceae</taxon>
        <taxon>Consotaella</taxon>
    </lineage>
</organism>
<dbReference type="Pfam" id="PF18348">
    <property type="entry name" value="SH3_16"/>
    <property type="match status" value="1"/>
</dbReference>
<dbReference type="GO" id="GO:0008234">
    <property type="term" value="F:cysteine-type peptidase activity"/>
    <property type="evidence" value="ECO:0007669"/>
    <property type="project" value="UniProtKB-KW"/>
</dbReference>
<protein>
    <submittedName>
        <fullName evidence="6">NlpC/P60 family protein</fullName>
    </submittedName>
</protein>
<dbReference type="PANTHER" id="PTHR47359:SF3">
    <property type="entry name" value="NLP_P60 DOMAIN-CONTAINING PROTEIN-RELATED"/>
    <property type="match status" value="1"/>
</dbReference>
<dbReference type="PROSITE" id="PS51935">
    <property type="entry name" value="NLPC_P60"/>
    <property type="match status" value="1"/>
</dbReference>
<evidence type="ECO:0000256" key="3">
    <source>
        <dbReference type="ARBA" id="ARBA00022801"/>
    </source>
</evidence>
<keyword evidence="2" id="KW-0645">Protease</keyword>
<dbReference type="EMBL" id="FUXL01000008">
    <property type="protein sequence ID" value="SKA21647.1"/>
    <property type="molecule type" value="Genomic_DNA"/>
</dbReference>
<dbReference type="SUPFAM" id="SSF54001">
    <property type="entry name" value="Cysteine proteinases"/>
    <property type="match status" value="1"/>
</dbReference>
<comment type="similarity">
    <text evidence="1">Belongs to the peptidase C40 family.</text>
</comment>
<sequence length="287" mass="31215">MTDALDHRLNAFRPDLADARLKGRVEADRFVEGMPARVSAPVTPLKRFPRPDAMAETEALFGEDILVFETTPEGWAWVQLEDDSYVGWMSSDALGERDAAPTHRIIAPRTLVFPGPDIKLPPLFALPMGARVTVAAEAVDHNARYGLIRPAGAIVTQHLGAPNEAADDFVSVAERFLGAPYLWGGKTFMGIDCSGLVQVACRMAGITAPRDTDMQERSLGTRLAGVEGLERGDLVFWKGHVGIMVDGANLLHANAHHMMTAIEPLAETLARTEEKGLPVTSVRRMAR</sequence>
<evidence type="ECO:0000256" key="2">
    <source>
        <dbReference type="ARBA" id="ARBA00022670"/>
    </source>
</evidence>
<evidence type="ECO:0000313" key="6">
    <source>
        <dbReference type="EMBL" id="SKA21647.1"/>
    </source>
</evidence>
<dbReference type="InterPro" id="IPR038765">
    <property type="entry name" value="Papain-like_cys_pep_sf"/>
</dbReference>
<dbReference type="InterPro" id="IPR000064">
    <property type="entry name" value="NLP_P60_dom"/>
</dbReference>
<accession>A0A1T4S0E3</accession>
<gene>
    <name evidence="6" type="ORF">SAMN05428963_108144</name>
</gene>
<keyword evidence="3" id="KW-0378">Hydrolase</keyword>
<dbReference type="STRING" id="1365950.SAMN05428963_108144"/>
<dbReference type="Pfam" id="PF00877">
    <property type="entry name" value="NLPC_P60"/>
    <property type="match status" value="1"/>
</dbReference>
<evidence type="ECO:0000259" key="5">
    <source>
        <dbReference type="PROSITE" id="PS51935"/>
    </source>
</evidence>
<dbReference type="OrthoDB" id="9813368at2"/>
<reference evidence="6 7" key="1">
    <citation type="submission" date="2017-02" db="EMBL/GenBank/DDBJ databases">
        <authorList>
            <person name="Peterson S.W."/>
        </authorList>
    </citation>
    <scope>NUCLEOTIDE SEQUENCE [LARGE SCALE GENOMIC DNA]</scope>
    <source>
        <strain evidence="6 7">USBA 369</strain>
    </source>
</reference>
<dbReference type="GO" id="GO:0006508">
    <property type="term" value="P:proteolysis"/>
    <property type="evidence" value="ECO:0007669"/>
    <property type="project" value="UniProtKB-KW"/>
</dbReference>